<proteinExistence type="predicted"/>
<accession>A0A9D6UY23</accession>
<dbReference type="Pfam" id="PF09345">
    <property type="entry name" value="SiaC"/>
    <property type="match status" value="1"/>
</dbReference>
<feature type="domain" description="SiaC family regulatory phosphoprotein" evidence="1">
    <location>
        <begin position="6"/>
        <end position="125"/>
    </location>
</feature>
<dbReference type="AlphaFoldDB" id="A0A9D6UY23"/>
<reference evidence="2" key="1">
    <citation type="submission" date="2020-07" db="EMBL/GenBank/DDBJ databases">
        <title>Huge and variable diversity of episymbiotic CPR bacteria and DPANN archaea in groundwater ecosystems.</title>
        <authorList>
            <person name="He C.Y."/>
            <person name="Keren R."/>
            <person name="Whittaker M."/>
            <person name="Farag I.F."/>
            <person name="Doudna J."/>
            <person name="Cate J.H.D."/>
            <person name="Banfield J.F."/>
        </authorList>
    </citation>
    <scope>NUCLEOTIDE SEQUENCE</scope>
    <source>
        <strain evidence="2">NC_groundwater_1664_Pr3_B-0.1um_52_9</strain>
    </source>
</reference>
<evidence type="ECO:0000313" key="3">
    <source>
        <dbReference type="Proteomes" id="UP000807825"/>
    </source>
</evidence>
<evidence type="ECO:0000313" key="2">
    <source>
        <dbReference type="EMBL" id="MBI5248525.1"/>
    </source>
</evidence>
<gene>
    <name evidence="2" type="ORF">HY912_03425</name>
</gene>
<dbReference type="EMBL" id="JACRDE010000101">
    <property type="protein sequence ID" value="MBI5248525.1"/>
    <property type="molecule type" value="Genomic_DNA"/>
</dbReference>
<comment type="caution">
    <text evidence="2">The sequence shown here is derived from an EMBL/GenBank/DDBJ whole genome shotgun (WGS) entry which is preliminary data.</text>
</comment>
<evidence type="ECO:0000259" key="1">
    <source>
        <dbReference type="Pfam" id="PF09345"/>
    </source>
</evidence>
<organism evidence="2 3">
    <name type="scientific">Desulfomonile tiedjei</name>
    <dbReference type="NCBI Taxonomy" id="2358"/>
    <lineage>
        <taxon>Bacteria</taxon>
        <taxon>Pseudomonadati</taxon>
        <taxon>Thermodesulfobacteriota</taxon>
        <taxon>Desulfomonilia</taxon>
        <taxon>Desulfomonilales</taxon>
        <taxon>Desulfomonilaceae</taxon>
        <taxon>Desulfomonile</taxon>
    </lineage>
</organism>
<name>A0A9D6UY23_9BACT</name>
<sequence>MENLVLEATKSSPSIFFDAEKGVLEIKGKSYPENAAKFFSPVLDWLKEYLASAETGNTVVNMEIIYLNSSSSKAFLNLFDVLESAAKNGQQVVVNWRYHEENETALECGEEFREELQSVIFNLVELSEG</sequence>
<dbReference type="Proteomes" id="UP000807825">
    <property type="component" value="Unassembled WGS sequence"/>
</dbReference>
<protein>
    <submittedName>
        <fullName evidence="2">DUF1987 domain-containing protein</fullName>
    </submittedName>
</protein>
<dbReference type="InterPro" id="IPR018530">
    <property type="entry name" value="SiaC"/>
</dbReference>